<dbReference type="FunFam" id="1.10.540.10:FF:000002">
    <property type="entry name" value="Acyl-CoA dehydrogenase FadE19"/>
    <property type="match status" value="1"/>
</dbReference>
<dbReference type="PANTHER" id="PTHR43884">
    <property type="entry name" value="ACYL-COA DEHYDROGENASE"/>
    <property type="match status" value="1"/>
</dbReference>
<evidence type="ECO:0000256" key="1">
    <source>
        <dbReference type="ARBA" id="ARBA00001974"/>
    </source>
</evidence>
<evidence type="ECO:0000259" key="11">
    <source>
        <dbReference type="Pfam" id="PF02771"/>
    </source>
</evidence>
<evidence type="ECO:0000256" key="7">
    <source>
        <dbReference type="ARBA" id="ARBA00072305"/>
    </source>
</evidence>
<dbReference type="KEGG" id="mur:EQY75_02665"/>
<dbReference type="InterPro" id="IPR006091">
    <property type="entry name" value="Acyl-CoA_Oxase/DH_mid-dom"/>
</dbReference>
<feature type="domain" description="Acyl-CoA dehydrogenase/oxidase N-terminal" evidence="11">
    <location>
        <begin position="14"/>
        <end position="126"/>
    </location>
</feature>
<evidence type="ECO:0000259" key="10">
    <source>
        <dbReference type="Pfam" id="PF02770"/>
    </source>
</evidence>
<dbReference type="InterPro" id="IPR036250">
    <property type="entry name" value="AcylCo_DH-like_C"/>
</dbReference>
<dbReference type="Gene3D" id="2.40.110.10">
    <property type="entry name" value="Butyryl-CoA Dehydrogenase, subunit A, domain 2"/>
    <property type="match status" value="1"/>
</dbReference>
<evidence type="ECO:0000256" key="4">
    <source>
        <dbReference type="ARBA" id="ARBA00022827"/>
    </source>
</evidence>
<dbReference type="FunFam" id="1.20.140.10:FF:000004">
    <property type="entry name" value="Acyl-CoA dehydrogenase FadE25"/>
    <property type="match status" value="1"/>
</dbReference>
<dbReference type="SUPFAM" id="SSF56645">
    <property type="entry name" value="Acyl-CoA dehydrogenase NM domain-like"/>
    <property type="match status" value="1"/>
</dbReference>
<dbReference type="GO" id="GO:0003995">
    <property type="term" value="F:acyl-CoA dehydrogenase activity"/>
    <property type="evidence" value="ECO:0007669"/>
    <property type="project" value="InterPro"/>
</dbReference>
<dbReference type="Gene3D" id="1.20.140.10">
    <property type="entry name" value="Butyryl-CoA Dehydrogenase, subunit A, domain 3"/>
    <property type="match status" value="1"/>
</dbReference>
<protein>
    <recommendedName>
        <fullName evidence="7">Cyclohex-1-ene-1-carbonyl-CoA dehydrogenase</fullName>
        <ecNumber evidence="6">1.3.8.10</ecNumber>
    </recommendedName>
</protein>
<sequence>MITETMSELGFDYSETQRMVAESAREFAEQHIRPFVMQWDESQEFPVEVFKKAGEMGFMGILVPESLGGSGLGYHEYIAIIEEISKVDPSIGLSVAAHNSLCTNHILSFGNSDQKERWIPKLASAEWIGAWGLTEHNTGSDAGGMNTTAVKDGDHWVLNGAKNFITHGISGDIAVVIARTGEKGDSHGMTAFVIEKGTKGFSSGKKEDKLGMRASETAELVFDNCRIPDDNRLGEVGDGFIQSMKILDGGRISIGALSLGISKGAYEAALKYSKERVQFGKPISSFQGISFKLADMATEIEASELLLHKAAFLKNQGRKMTKWSAMSKMYASEVCVKVANEALQIHGGYGYTKDFPVEKFYRDSKLCTIGEGTTEIQKVVIAKNILK</sequence>
<gene>
    <name evidence="12" type="ORF">EQY75_02665</name>
</gene>
<evidence type="ECO:0000256" key="5">
    <source>
        <dbReference type="ARBA" id="ARBA00023002"/>
    </source>
</evidence>
<keyword evidence="13" id="KW-1185">Reference proteome</keyword>
<feature type="domain" description="Acyl-CoA dehydrogenase/oxidase C-terminal" evidence="9">
    <location>
        <begin position="237"/>
        <end position="386"/>
    </location>
</feature>
<evidence type="ECO:0000313" key="12">
    <source>
        <dbReference type="EMBL" id="QBA63548.1"/>
    </source>
</evidence>
<feature type="domain" description="Acyl-CoA oxidase/dehydrogenase middle" evidence="10">
    <location>
        <begin position="131"/>
        <end position="225"/>
    </location>
</feature>
<evidence type="ECO:0000256" key="3">
    <source>
        <dbReference type="ARBA" id="ARBA00022630"/>
    </source>
</evidence>
<evidence type="ECO:0000313" key="13">
    <source>
        <dbReference type="Proteomes" id="UP000290889"/>
    </source>
</evidence>
<dbReference type="Pfam" id="PF02771">
    <property type="entry name" value="Acyl-CoA_dh_N"/>
    <property type="match status" value="1"/>
</dbReference>
<evidence type="ECO:0000256" key="6">
    <source>
        <dbReference type="ARBA" id="ARBA00066362"/>
    </source>
</evidence>
<evidence type="ECO:0000256" key="2">
    <source>
        <dbReference type="ARBA" id="ARBA00009347"/>
    </source>
</evidence>
<organism evidence="12 13">
    <name type="scientific">Muriicola soli</name>
    <dbReference type="NCBI Taxonomy" id="2507538"/>
    <lineage>
        <taxon>Bacteria</taxon>
        <taxon>Pseudomonadati</taxon>
        <taxon>Bacteroidota</taxon>
        <taxon>Flavobacteriia</taxon>
        <taxon>Flavobacteriales</taxon>
        <taxon>Flavobacteriaceae</taxon>
        <taxon>Muriicola</taxon>
    </lineage>
</organism>
<dbReference type="GO" id="GO:0050660">
    <property type="term" value="F:flavin adenine dinucleotide binding"/>
    <property type="evidence" value="ECO:0007669"/>
    <property type="project" value="InterPro"/>
</dbReference>
<proteinExistence type="inferred from homology"/>
<dbReference type="Proteomes" id="UP000290889">
    <property type="component" value="Chromosome"/>
</dbReference>
<comment type="similarity">
    <text evidence="2 8">Belongs to the acyl-CoA dehydrogenase family.</text>
</comment>
<dbReference type="InterPro" id="IPR006089">
    <property type="entry name" value="Acyl-CoA_DH_CS"/>
</dbReference>
<dbReference type="PIRSF" id="PIRSF016578">
    <property type="entry name" value="HsaA"/>
    <property type="match status" value="1"/>
</dbReference>
<keyword evidence="4 8" id="KW-0274">FAD</keyword>
<dbReference type="RefSeq" id="WP_129602644.1">
    <property type="nucleotide sequence ID" value="NZ_CP035544.1"/>
</dbReference>
<dbReference type="Pfam" id="PF02770">
    <property type="entry name" value="Acyl-CoA_dh_M"/>
    <property type="match status" value="1"/>
</dbReference>
<dbReference type="InterPro" id="IPR013786">
    <property type="entry name" value="AcylCoA_DH/ox_N"/>
</dbReference>
<keyword evidence="5 8" id="KW-0560">Oxidoreductase</keyword>
<dbReference type="OrthoDB" id="9802867at2"/>
<accession>A0A411E7B9</accession>
<comment type="cofactor">
    <cofactor evidence="1 8">
        <name>FAD</name>
        <dbReference type="ChEBI" id="CHEBI:57692"/>
    </cofactor>
</comment>
<evidence type="ECO:0000259" key="9">
    <source>
        <dbReference type="Pfam" id="PF00441"/>
    </source>
</evidence>
<dbReference type="Gene3D" id="1.10.540.10">
    <property type="entry name" value="Acyl-CoA dehydrogenase/oxidase, N-terminal domain"/>
    <property type="match status" value="1"/>
</dbReference>
<dbReference type="AlphaFoldDB" id="A0A411E7B9"/>
<dbReference type="InterPro" id="IPR009100">
    <property type="entry name" value="AcylCoA_DH/oxidase_NM_dom_sf"/>
</dbReference>
<dbReference type="FunFam" id="2.40.110.10:FF:000001">
    <property type="entry name" value="Acyl-CoA dehydrogenase, mitochondrial"/>
    <property type="match status" value="1"/>
</dbReference>
<dbReference type="EC" id="1.3.8.10" evidence="6"/>
<dbReference type="EMBL" id="CP035544">
    <property type="protein sequence ID" value="QBA63548.1"/>
    <property type="molecule type" value="Genomic_DNA"/>
</dbReference>
<dbReference type="Pfam" id="PF00441">
    <property type="entry name" value="Acyl-CoA_dh_1"/>
    <property type="match status" value="1"/>
</dbReference>
<dbReference type="InterPro" id="IPR009075">
    <property type="entry name" value="AcylCo_DH/oxidase_C"/>
</dbReference>
<name>A0A411E7B9_9FLAO</name>
<evidence type="ECO:0000256" key="8">
    <source>
        <dbReference type="RuleBase" id="RU362125"/>
    </source>
</evidence>
<reference evidence="12 13" key="1">
    <citation type="submission" date="2019-01" db="EMBL/GenBank/DDBJ databases">
        <title>Muriicola soli sp. nov., isolated from soil.</title>
        <authorList>
            <person name="Kang H.J."/>
            <person name="Kim S.B."/>
        </authorList>
    </citation>
    <scope>NUCLEOTIDE SEQUENCE [LARGE SCALE GENOMIC DNA]</scope>
    <source>
        <strain evidence="12 13">MMS17-SY002</strain>
    </source>
</reference>
<keyword evidence="3 8" id="KW-0285">Flavoprotein</keyword>
<dbReference type="PROSITE" id="PS00073">
    <property type="entry name" value="ACYL_COA_DH_2"/>
    <property type="match status" value="1"/>
</dbReference>
<dbReference type="SUPFAM" id="SSF47203">
    <property type="entry name" value="Acyl-CoA dehydrogenase C-terminal domain-like"/>
    <property type="match status" value="1"/>
</dbReference>
<dbReference type="InterPro" id="IPR046373">
    <property type="entry name" value="Acyl-CoA_Oxase/DH_mid-dom_sf"/>
</dbReference>
<dbReference type="PANTHER" id="PTHR43884:SF12">
    <property type="entry name" value="ISOVALERYL-COA DEHYDROGENASE, MITOCHONDRIAL-RELATED"/>
    <property type="match status" value="1"/>
</dbReference>
<dbReference type="InterPro" id="IPR037069">
    <property type="entry name" value="AcylCoA_DH/ox_N_sf"/>
</dbReference>